<accession>A0A382XDG1</accession>
<dbReference type="AlphaFoldDB" id="A0A382XDG1"/>
<feature type="non-terminal residue" evidence="1">
    <location>
        <position position="1"/>
    </location>
</feature>
<feature type="non-terminal residue" evidence="1">
    <location>
        <position position="24"/>
    </location>
</feature>
<name>A0A382XDG1_9ZZZZ</name>
<evidence type="ECO:0000313" key="1">
    <source>
        <dbReference type="EMBL" id="SVD68408.1"/>
    </source>
</evidence>
<reference evidence="1" key="1">
    <citation type="submission" date="2018-05" db="EMBL/GenBank/DDBJ databases">
        <authorList>
            <person name="Lanie J.A."/>
            <person name="Ng W.-L."/>
            <person name="Kazmierczak K.M."/>
            <person name="Andrzejewski T.M."/>
            <person name="Davidsen T.M."/>
            <person name="Wayne K.J."/>
            <person name="Tettelin H."/>
            <person name="Glass J.I."/>
            <person name="Rusch D."/>
            <person name="Podicherti R."/>
            <person name="Tsui H.-C.T."/>
            <person name="Winkler M.E."/>
        </authorList>
    </citation>
    <scope>NUCLEOTIDE SEQUENCE</scope>
</reference>
<proteinExistence type="predicted"/>
<protein>
    <submittedName>
        <fullName evidence="1">Uncharacterized protein</fullName>
    </submittedName>
</protein>
<organism evidence="1">
    <name type="scientific">marine metagenome</name>
    <dbReference type="NCBI Taxonomy" id="408172"/>
    <lineage>
        <taxon>unclassified sequences</taxon>
        <taxon>metagenomes</taxon>
        <taxon>ecological metagenomes</taxon>
    </lineage>
</organism>
<dbReference type="EMBL" id="UINC01166446">
    <property type="protein sequence ID" value="SVD68408.1"/>
    <property type="molecule type" value="Genomic_DNA"/>
</dbReference>
<gene>
    <name evidence="1" type="ORF">METZ01_LOCUS421262</name>
</gene>
<sequence length="24" mass="2788">SHYGILYLHQKIILVMRNAAAMMN</sequence>